<name>A0ACB7YSN5_9ERIC</name>
<sequence>MDSIQTKKDEMKARINQVLSNISQLTIVGSDDGKSVWENPGQQRAEALESLLDLCARLVKQEKFEELCGVLKPFGEEGVSSRETAIWLTKSLMSAQKFGSGGGT</sequence>
<comment type="caution">
    <text evidence="1">The sequence shown here is derived from an EMBL/GenBank/DDBJ whole genome shotgun (WGS) entry which is preliminary data.</text>
</comment>
<evidence type="ECO:0000313" key="1">
    <source>
        <dbReference type="EMBL" id="KAH7856243.1"/>
    </source>
</evidence>
<gene>
    <name evidence="1" type="ORF">Vadar_034426</name>
</gene>
<dbReference type="EMBL" id="CM037161">
    <property type="protein sequence ID" value="KAH7856243.1"/>
    <property type="molecule type" value="Genomic_DNA"/>
</dbReference>
<proteinExistence type="predicted"/>
<organism evidence="1 2">
    <name type="scientific">Vaccinium darrowii</name>
    <dbReference type="NCBI Taxonomy" id="229202"/>
    <lineage>
        <taxon>Eukaryota</taxon>
        <taxon>Viridiplantae</taxon>
        <taxon>Streptophyta</taxon>
        <taxon>Embryophyta</taxon>
        <taxon>Tracheophyta</taxon>
        <taxon>Spermatophyta</taxon>
        <taxon>Magnoliopsida</taxon>
        <taxon>eudicotyledons</taxon>
        <taxon>Gunneridae</taxon>
        <taxon>Pentapetalae</taxon>
        <taxon>asterids</taxon>
        <taxon>Ericales</taxon>
        <taxon>Ericaceae</taxon>
        <taxon>Vaccinioideae</taxon>
        <taxon>Vaccinieae</taxon>
        <taxon>Vaccinium</taxon>
    </lineage>
</organism>
<evidence type="ECO:0000313" key="2">
    <source>
        <dbReference type="Proteomes" id="UP000828048"/>
    </source>
</evidence>
<protein>
    <submittedName>
        <fullName evidence="1">Uncharacterized protein</fullName>
    </submittedName>
</protein>
<accession>A0ACB7YSN5</accession>
<reference evidence="1 2" key="1">
    <citation type="journal article" date="2021" name="Hortic Res">
        <title>High-quality reference genome and annotation aids understanding of berry development for evergreen blueberry (Vaccinium darrowii).</title>
        <authorList>
            <person name="Yu J."/>
            <person name="Hulse-Kemp A.M."/>
            <person name="Babiker E."/>
            <person name="Staton M."/>
        </authorList>
    </citation>
    <scope>NUCLEOTIDE SEQUENCE [LARGE SCALE GENOMIC DNA]</scope>
    <source>
        <strain evidence="2">cv. NJ 8807/NJ 8810</strain>
        <tissue evidence="1">Young leaf</tissue>
    </source>
</reference>
<dbReference type="Proteomes" id="UP000828048">
    <property type="component" value="Chromosome 11"/>
</dbReference>
<keyword evidence="2" id="KW-1185">Reference proteome</keyword>